<feature type="domain" description="HIT" evidence="2">
    <location>
        <begin position="197"/>
        <end position="247"/>
    </location>
</feature>
<evidence type="ECO:0000313" key="3">
    <source>
        <dbReference type="EMBL" id="KAK6934070.1"/>
    </source>
</evidence>
<protein>
    <submittedName>
        <fullName evidence="3">HIT-like domain</fullName>
    </submittedName>
</protein>
<proteinExistence type="predicted"/>
<dbReference type="PANTHER" id="PTHR46243:SF1">
    <property type="entry name" value="BIS(5'-ADENOSYL)-TRIPHOSPHATASE"/>
    <property type="match status" value="1"/>
</dbReference>
<evidence type="ECO:0000256" key="1">
    <source>
        <dbReference type="SAM" id="Coils"/>
    </source>
</evidence>
<dbReference type="EMBL" id="JBAMMX010000009">
    <property type="protein sequence ID" value="KAK6934070.1"/>
    <property type="molecule type" value="Genomic_DNA"/>
</dbReference>
<dbReference type="Gene3D" id="3.30.428.10">
    <property type="entry name" value="HIT-like"/>
    <property type="match status" value="2"/>
</dbReference>
<gene>
    <name evidence="3" type="ORF">RJ641_036964</name>
</gene>
<keyword evidence="1" id="KW-0175">Coiled coil</keyword>
<dbReference type="InterPro" id="IPR036265">
    <property type="entry name" value="HIT-like_sf"/>
</dbReference>
<keyword evidence="4" id="KW-1185">Reference proteome</keyword>
<dbReference type="GO" id="GO:0047627">
    <property type="term" value="F:adenylylsulfatase activity"/>
    <property type="evidence" value="ECO:0007669"/>
    <property type="project" value="UniProtKB-ARBA"/>
</dbReference>
<reference evidence="3 4" key="1">
    <citation type="submission" date="2023-12" db="EMBL/GenBank/DDBJ databases">
        <title>A high-quality genome assembly for Dillenia turbinata (Dilleniales).</title>
        <authorList>
            <person name="Chanderbali A."/>
        </authorList>
    </citation>
    <scope>NUCLEOTIDE SEQUENCE [LARGE SCALE GENOMIC DNA]</scope>
    <source>
        <strain evidence="3">LSX21</strain>
        <tissue evidence="3">Leaf</tissue>
    </source>
</reference>
<dbReference type="InterPro" id="IPR011146">
    <property type="entry name" value="HIT-like"/>
</dbReference>
<dbReference type="SUPFAM" id="SSF54197">
    <property type="entry name" value="HIT-like"/>
    <property type="match status" value="1"/>
</dbReference>
<organism evidence="3 4">
    <name type="scientific">Dillenia turbinata</name>
    <dbReference type="NCBI Taxonomy" id="194707"/>
    <lineage>
        <taxon>Eukaryota</taxon>
        <taxon>Viridiplantae</taxon>
        <taxon>Streptophyta</taxon>
        <taxon>Embryophyta</taxon>
        <taxon>Tracheophyta</taxon>
        <taxon>Spermatophyta</taxon>
        <taxon>Magnoliopsida</taxon>
        <taxon>eudicotyledons</taxon>
        <taxon>Gunneridae</taxon>
        <taxon>Pentapetalae</taxon>
        <taxon>Dilleniales</taxon>
        <taxon>Dilleniaceae</taxon>
        <taxon>Dillenia</taxon>
    </lineage>
</organism>
<dbReference type="InterPro" id="IPR051884">
    <property type="entry name" value="Bis(5'-adenosyl)-TPase_reg"/>
</dbReference>
<name>A0AAN8VHD2_9MAGN</name>
<evidence type="ECO:0000313" key="4">
    <source>
        <dbReference type="Proteomes" id="UP001370490"/>
    </source>
</evidence>
<dbReference type="Pfam" id="PF01230">
    <property type="entry name" value="HIT"/>
    <property type="match status" value="1"/>
</dbReference>
<feature type="coiled-coil region" evidence="1">
    <location>
        <begin position="376"/>
        <end position="403"/>
    </location>
</feature>
<comment type="caution">
    <text evidence="3">The sequence shown here is derived from an EMBL/GenBank/DDBJ whole genome shotgun (WGS) entry which is preliminary data.</text>
</comment>
<evidence type="ECO:0000259" key="2">
    <source>
        <dbReference type="Pfam" id="PF01230"/>
    </source>
</evidence>
<dbReference type="Proteomes" id="UP001370490">
    <property type="component" value="Unassembled WGS sequence"/>
</dbReference>
<dbReference type="PANTHER" id="PTHR46243">
    <property type="entry name" value="BIS(5'-ADENOSYL)-TRIPHOSPHATASE"/>
    <property type="match status" value="1"/>
</dbReference>
<sequence length="405" mass="46528">MAGSFWEVNTCILLLETRPDRPKELDRILNFWREKKKSMLKELEDQSVHQMGPSEQVEFNSHTHIIRSHTHLVRDPDRILPFRNKQCTREYNVGAKSQCMDCSTYPPCLGPIKPISDREEAVQSSLLVDTATCPLTPRAAIVDTFAPGPSLSLTPLSEKITPRCLNFDSPVNPQRNSAVKAAKDQEMRVDNLCPYKHVLVCPRREVKHFVDLTDEETSDLWLTARKVGSQLENYHETSSLTFAIQFLGHCYALLALIDDALLISIFLKTLACDSDLTNAQNCCASDVVCCVMWVLLIRTDSYEFCSPQSLFRGIIYEFLSPKCELNIYFFFRMGHRQDKQYHMCTSISSQGEVRGGDFKKNDEIYDALDVKEIELKKKLDLDMERKDRSLEEMAQEADEYRKLFV</sequence>
<accession>A0AAN8VHD2</accession>
<dbReference type="AlphaFoldDB" id="A0AAN8VHD2"/>